<proteinExistence type="predicted"/>
<sequence>MPFNIDASLRHLVDNSLPADYSAGCVFTPVEGLSSESWKITAGEKTLLARLASREKQRLGIDRRREHALLRHVSSTDIAPIAQCWAEPWLVVNWIDGETLTPPAFFTPASQQRLAAMLVRLHGLRPLGQTLDIKQRFESYWQSIDRRRITPAWLRHHKK</sequence>
<dbReference type="RefSeq" id="WP_269128307.1">
    <property type="nucleotide sequence ID" value="NZ_CP114058.1"/>
</dbReference>
<accession>A0ABY7HVP4</accession>
<dbReference type="EMBL" id="CP114058">
    <property type="protein sequence ID" value="WAT02876.1"/>
    <property type="molecule type" value="Genomic_DNA"/>
</dbReference>
<evidence type="ECO:0000313" key="3">
    <source>
        <dbReference type="Proteomes" id="UP001164712"/>
    </source>
</evidence>
<dbReference type="Pfam" id="PF01636">
    <property type="entry name" value="APH"/>
    <property type="match status" value="1"/>
</dbReference>
<gene>
    <name evidence="2" type="ORF">O1V66_10440</name>
</gene>
<evidence type="ECO:0000259" key="1">
    <source>
        <dbReference type="Pfam" id="PF01636"/>
    </source>
</evidence>
<organism evidence="2 3">
    <name type="scientific">Rouxiella chamberiensis</name>
    <dbReference type="NCBI Taxonomy" id="1513468"/>
    <lineage>
        <taxon>Bacteria</taxon>
        <taxon>Pseudomonadati</taxon>
        <taxon>Pseudomonadota</taxon>
        <taxon>Gammaproteobacteria</taxon>
        <taxon>Enterobacterales</taxon>
        <taxon>Yersiniaceae</taxon>
        <taxon>Rouxiella</taxon>
    </lineage>
</organism>
<evidence type="ECO:0000313" key="2">
    <source>
        <dbReference type="EMBL" id="WAT02876.1"/>
    </source>
</evidence>
<feature type="domain" description="Aminoglycoside phosphotransferase" evidence="1">
    <location>
        <begin position="31"/>
        <end position="146"/>
    </location>
</feature>
<dbReference type="InterPro" id="IPR002575">
    <property type="entry name" value="Aminoglycoside_PTrfase"/>
</dbReference>
<keyword evidence="3" id="KW-1185">Reference proteome</keyword>
<protein>
    <submittedName>
        <fullName evidence="2">Phosphotransferase</fullName>
    </submittedName>
</protein>
<dbReference type="Proteomes" id="UP001164712">
    <property type="component" value="Chromosome"/>
</dbReference>
<dbReference type="SUPFAM" id="SSF56112">
    <property type="entry name" value="Protein kinase-like (PK-like)"/>
    <property type="match status" value="1"/>
</dbReference>
<name>A0ABY7HVP4_9GAMM</name>
<reference evidence="2" key="1">
    <citation type="submission" date="2022-12" db="EMBL/GenBank/DDBJ databases">
        <title>Complete genome sequence of an Australian strain of Rouxiella badensis DAR84756 and resolution of the R. badensis DSM100043 and R. chamberiensis DSM28324 genomes.</title>
        <authorList>
            <person name="Paul S."/>
            <person name="Anderson P.J."/>
            <person name="Maynard G."/>
            <person name="Dyall-Smith M."/>
            <person name="Kudinha T."/>
        </authorList>
    </citation>
    <scope>NUCLEOTIDE SEQUENCE</scope>
    <source>
        <strain evidence="2">DSM 28324</strain>
    </source>
</reference>
<dbReference type="InterPro" id="IPR011009">
    <property type="entry name" value="Kinase-like_dom_sf"/>
</dbReference>